<dbReference type="PANTHER" id="PTHR32114:SF2">
    <property type="entry name" value="ABC TRANSPORTER ABCH.3"/>
    <property type="match status" value="1"/>
</dbReference>
<evidence type="ECO:0000313" key="7">
    <source>
        <dbReference type="Proteomes" id="UP000563151"/>
    </source>
</evidence>
<keyword evidence="7" id="KW-1185">Reference proteome</keyword>
<dbReference type="PANTHER" id="PTHR32114">
    <property type="entry name" value="ABC TRANSPORTER ABCH.3"/>
    <property type="match status" value="1"/>
</dbReference>
<dbReference type="InterPro" id="IPR027417">
    <property type="entry name" value="P-loop_NTPase"/>
</dbReference>
<sequence>MKPIKLTMSAFGPYAGEEIVDFTKLKHKNIFLITGPTGAGKTTIFDAISYALYGEASGSSRDKDCLRSDFASPDILTYVKLDFELRGKIYTICRFPQQERKKVRGEGYVLKNAEVELVLPSGDILTRVNAVDEKISEIIGINKNQFKQIVMIPQGEFRKLLESESSEREIIFRKIFGTESFEAIQRKLDEKKKNLYKKISVTKTERDTHIKHIDPSDDEILLKLINENYLNITEILTRTKDLLKMHLQERKNIKKEIEQLDMDIERFQKDIMKGEEINRNIKEKEEVQKEYNSYILKEEEFKNKKVKLERGRDALQVKIIEDTYKHRKSNLKIKKLQYEEIEDKLKKSEKNLLTYKEILQKEEDKEIERKIIWDAIVNLKNQEKKAKEYEQKGLAILSLRKKLQDKKDFIKELKLFIKDEKKKFEENSKKLLDVQRAEISKEKIDRVIYEKEFIINEMRNFYRNTEEYMKKVSKHTKESKNFEEFNKEYISIRSKYEIMEDNFRRGQAGLLAKNLKEGIQCPVCGATHHPKLATLIGEVPAEKEINDVKNKINILKEERDKKITYLSDLNGMIKNNEEILLNMREKLSTVLGEDLMSIKITDMLQYITVKGKNISIEIKELKEKQSELIKIVENKFVIEENLKKLDENIKNKEESLQNEEKNYTELYGKVESEEEVLRGIEKEIPEEIRCANKISLRIKELENELKDLEKNYKLAQDNYSKANIEYASVKADKEAKLKNLQEEFKEVELLNEKLNSKIKQCGFKDYHEYNELKIGEDEIKSLQHEILQYSEKVHSLKDRLERILKDTEGLKEVCLEDLKKTLEEIVLKKQQLSEKELHVFWKINNNDKAIKEIEKINKNIMEDEEKYSVIGELARVANGDNRERITFERYVLAAYFNEIINAANLRLTKMTGDRFVLKRKEEKGKGRKQEGLELEVFDNYTGKARHVKTLSGGESFKASLALALGLADVVQCYAGGISLDTIFIDEGFGTLDPESLDNAIECLINLQKGGRLVGIISHVPELKERIDVRLEITPAKEGSKTTFII</sequence>
<dbReference type="InterPro" id="IPR038729">
    <property type="entry name" value="Rad50/SbcC_AAA"/>
</dbReference>
<evidence type="ECO:0000256" key="4">
    <source>
        <dbReference type="SAM" id="Coils"/>
    </source>
</evidence>
<accession>A0A923J266</accession>
<proteinExistence type="inferred from homology"/>
<evidence type="ECO:0000259" key="5">
    <source>
        <dbReference type="Pfam" id="PF13476"/>
    </source>
</evidence>
<evidence type="ECO:0000313" key="6">
    <source>
        <dbReference type="EMBL" id="MBC2399519.1"/>
    </source>
</evidence>
<comment type="subunit">
    <text evidence="2">Heterodimer of SbcC and SbcD.</text>
</comment>
<dbReference type="Proteomes" id="UP000563151">
    <property type="component" value="Unassembled WGS sequence"/>
</dbReference>
<dbReference type="Pfam" id="PF13558">
    <property type="entry name" value="SbcC_Walker_B"/>
    <property type="match status" value="1"/>
</dbReference>
<organism evidence="6 7">
    <name type="scientific">Clostridium tetanomorphum</name>
    <dbReference type="NCBI Taxonomy" id="1553"/>
    <lineage>
        <taxon>Bacteria</taxon>
        <taxon>Bacillati</taxon>
        <taxon>Bacillota</taxon>
        <taxon>Clostridia</taxon>
        <taxon>Eubacteriales</taxon>
        <taxon>Clostridiaceae</taxon>
        <taxon>Clostridium</taxon>
    </lineage>
</organism>
<comment type="caution">
    <text evidence="6">The sequence shown here is derived from an EMBL/GenBank/DDBJ whole genome shotgun (WGS) entry which is preliminary data.</text>
</comment>
<evidence type="ECO:0000256" key="2">
    <source>
        <dbReference type="ARBA" id="ARBA00011322"/>
    </source>
</evidence>
<dbReference type="EMBL" id="JAAZWO010000029">
    <property type="protein sequence ID" value="MBC2399519.1"/>
    <property type="molecule type" value="Genomic_DNA"/>
</dbReference>
<feature type="coiled-coil region" evidence="4">
    <location>
        <begin position="331"/>
        <end position="392"/>
    </location>
</feature>
<evidence type="ECO:0000256" key="3">
    <source>
        <dbReference type="ARBA" id="ARBA00013368"/>
    </source>
</evidence>
<feature type="coiled-coil region" evidence="4">
    <location>
        <begin position="243"/>
        <end position="304"/>
    </location>
</feature>
<feature type="domain" description="Rad50/SbcC-type AAA" evidence="5">
    <location>
        <begin position="5"/>
        <end position="271"/>
    </location>
</feature>
<protein>
    <recommendedName>
        <fullName evidence="3">Nuclease SbcCD subunit C</fullName>
    </recommendedName>
</protein>
<dbReference type="Pfam" id="PF13476">
    <property type="entry name" value="AAA_23"/>
    <property type="match status" value="1"/>
</dbReference>
<dbReference type="SUPFAM" id="SSF52540">
    <property type="entry name" value="P-loop containing nucleoside triphosphate hydrolases"/>
    <property type="match status" value="2"/>
</dbReference>
<gene>
    <name evidence="6" type="ORF">HGG79_17330</name>
</gene>
<dbReference type="Gene3D" id="3.40.50.300">
    <property type="entry name" value="P-loop containing nucleotide triphosphate hydrolases"/>
    <property type="match status" value="2"/>
</dbReference>
<comment type="similarity">
    <text evidence="1">Belongs to the SMC family. SbcC subfamily.</text>
</comment>
<dbReference type="RefSeq" id="WP_035148025.1">
    <property type="nucleotide sequence ID" value="NZ_JAAZWO010000029.1"/>
</dbReference>
<name>A0A923J266_CLOTT</name>
<evidence type="ECO:0000256" key="1">
    <source>
        <dbReference type="ARBA" id="ARBA00006930"/>
    </source>
</evidence>
<reference evidence="6 7" key="1">
    <citation type="submission" date="2020-04" db="EMBL/GenBank/DDBJ databases">
        <title>Genomic insights into acetone-butanol-ethanol (ABE) fermentation by sequencing solventogenic clostridia strains.</title>
        <authorList>
            <person name="Brown S."/>
        </authorList>
    </citation>
    <scope>NUCLEOTIDE SEQUENCE [LARGE SCALE GENOMIC DNA]</scope>
    <source>
        <strain evidence="6 7">DJ011</strain>
    </source>
</reference>
<feature type="coiled-coil region" evidence="4">
    <location>
        <begin position="635"/>
        <end position="866"/>
    </location>
</feature>
<keyword evidence="4" id="KW-0175">Coiled coil</keyword>
<dbReference type="AlphaFoldDB" id="A0A923J266"/>